<evidence type="ECO:0000256" key="3">
    <source>
        <dbReference type="ARBA" id="ARBA00022801"/>
    </source>
</evidence>
<organism evidence="7">
    <name type="scientific">Oppiella nova</name>
    <dbReference type="NCBI Taxonomy" id="334625"/>
    <lineage>
        <taxon>Eukaryota</taxon>
        <taxon>Metazoa</taxon>
        <taxon>Ecdysozoa</taxon>
        <taxon>Arthropoda</taxon>
        <taxon>Chelicerata</taxon>
        <taxon>Arachnida</taxon>
        <taxon>Acari</taxon>
        <taxon>Acariformes</taxon>
        <taxon>Sarcoptiformes</taxon>
        <taxon>Oribatida</taxon>
        <taxon>Brachypylina</taxon>
        <taxon>Oppioidea</taxon>
        <taxon>Oppiidae</taxon>
        <taxon>Oppiella</taxon>
    </lineage>
</organism>
<keyword evidence="8" id="KW-1185">Reference proteome</keyword>
<dbReference type="GO" id="GO:0019695">
    <property type="term" value="P:choline metabolic process"/>
    <property type="evidence" value="ECO:0007669"/>
    <property type="project" value="TreeGrafter"/>
</dbReference>
<keyword evidence="5" id="KW-0812">Transmembrane</keyword>
<protein>
    <recommendedName>
        <fullName evidence="6">Carboxylesterase type B domain-containing protein</fullName>
    </recommendedName>
</protein>
<keyword evidence="3" id="KW-0378">Hydrolase</keyword>
<keyword evidence="2" id="KW-0719">Serine esterase</keyword>
<dbReference type="GO" id="GO:0005615">
    <property type="term" value="C:extracellular space"/>
    <property type="evidence" value="ECO:0007669"/>
    <property type="project" value="TreeGrafter"/>
</dbReference>
<dbReference type="EMBL" id="CAJPVJ010007054">
    <property type="protein sequence ID" value="CAG2170939.1"/>
    <property type="molecule type" value="Genomic_DNA"/>
</dbReference>
<dbReference type="GO" id="GO:0003990">
    <property type="term" value="F:acetylcholinesterase activity"/>
    <property type="evidence" value="ECO:0007669"/>
    <property type="project" value="TreeGrafter"/>
</dbReference>
<gene>
    <name evidence="7" type="ORF">ONB1V03_LOCUS10405</name>
</gene>
<dbReference type="AlphaFoldDB" id="A0A7R9M5L9"/>
<reference evidence="7" key="1">
    <citation type="submission" date="2020-11" db="EMBL/GenBank/DDBJ databases">
        <authorList>
            <person name="Tran Van P."/>
        </authorList>
    </citation>
    <scope>NUCLEOTIDE SEQUENCE</scope>
</reference>
<dbReference type="InterPro" id="IPR002018">
    <property type="entry name" value="CarbesteraseB"/>
</dbReference>
<dbReference type="InterPro" id="IPR050654">
    <property type="entry name" value="AChE-related_enzymes"/>
</dbReference>
<accession>A0A7R9M5L9</accession>
<dbReference type="Pfam" id="PF00135">
    <property type="entry name" value="COesterase"/>
    <property type="match status" value="1"/>
</dbReference>
<evidence type="ECO:0000256" key="5">
    <source>
        <dbReference type="SAM" id="Phobius"/>
    </source>
</evidence>
<dbReference type="PANTHER" id="PTHR43918">
    <property type="entry name" value="ACETYLCHOLINESTERASE"/>
    <property type="match status" value="1"/>
</dbReference>
<dbReference type="PANTHER" id="PTHR43918:SF4">
    <property type="entry name" value="CARBOXYLIC ESTER HYDROLASE"/>
    <property type="match status" value="1"/>
</dbReference>
<evidence type="ECO:0000256" key="4">
    <source>
        <dbReference type="ARBA" id="ARBA00023180"/>
    </source>
</evidence>
<evidence type="ECO:0000256" key="2">
    <source>
        <dbReference type="ARBA" id="ARBA00022487"/>
    </source>
</evidence>
<feature type="domain" description="Carboxylesterase type B" evidence="6">
    <location>
        <begin position="43"/>
        <end position="158"/>
    </location>
</feature>
<dbReference type="SUPFAM" id="SSF53474">
    <property type="entry name" value="alpha/beta-Hydrolases"/>
    <property type="match status" value="1"/>
</dbReference>
<dbReference type="OrthoDB" id="6508095at2759"/>
<dbReference type="Gene3D" id="3.40.50.1820">
    <property type="entry name" value="alpha/beta hydrolase"/>
    <property type="match status" value="1"/>
</dbReference>
<comment type="similarity">
    <text evidence="1">Belongs to the type-B carboxylesterase/lipase family.</text>
</comment>
<evidence type="ECO:0000259" key="6">
    <source>
        <dbReference type="Pfam" id="PF00135"/>
    </source>
</evidence>
<dbReference type="InterPro" id="IPR029058">
    <property type="entry name" value="AB_hydrolase_fold"/>
</dbReference>
<feature type="transmembrane region" description="Helical" evidence="5">
    <location>
        <begin position="12"/>
        <end position="33"/>
    </location>
</feature>
<dbReference type="GO" id="GO:0005886">
    <property type="term" value="C:plasma membrane"/>
    <property type="evidence" value="ECO:0007669"/>
    <property type="project" value="TreeGrafter"/>
</dbReference>
<dbReference type="GO" id="GO:0006581">
    <property type="term" value="P:acetylcholine catabolic process"/>
    <property type="evidence" value="ECO:0007669"/>
    <property type="project" value="TreeGrafter"/>
</dbReference>
<dbReference type="Proteomes" id="UP000728032">
    <property type="component" value="Unassembled WGS sequence"/>
</dbReference>
<keyword evidence="4" id="KW-0325">Glycoprotein</keyword>
<proteinExistence type="inferred from homology"/>
<dbReference type="EMBL" id="OC921879">
    <property type="protein sequence ID" value="CAD7653752.1"/>
    <property type="molecule type" value="Genomic_DNA"/>
</dbReference>
<evidence type="ECO:0000256" key="1">
    <source>
        <dbReference type="ARBA" id="ARBA00005964"/>
    </source>
</evidence>
<name>A0A7R9M5L9_9ACAR</name>
<sequence>MFQIYVGSALNTYLHVLMMTLIMVWAVGCGSCIGEMVISCLICDATQPGNSCMQIPPEDAHEFWGNATTSEDCLVLNIWTPNAGNNNSSKGSPLKPVMFWIYGGGLTSGSIFFHDYNGSVLATHDVLLVAPNYRLGPFGFLYGGDETAPGNVGFYDHLSTI</sequence>
<evidence type="ECO:0000313" key="8">
    <source>
        <dbReference type="Proteomes" id="UP000728032"/>
    </source>
</evidence>
<keyword evidence="5" id="KW-0472">Membrane</keyword>
<keyword evidence="5" id="KW-1133">Transmembrane helix</keyword>
<evidence type="ECO:0000313" key="7">
    <source>
        <dbReference type="EMBL" id="CAD7653752.1"/>
    </source>
</evidence>